<evidence type="ECO:0000256" key="1">
    <source>
        <dbReference type="SAM" id="Phobius"/>
    </source>
</evidence>
<dbReference type="InterPro" id="IPR055338">
    <property type="entry name" value="YqfX-like"/>
</dbReference>
<feature type="transmembrane region" description="Helical" evidence="1">
    <location>
        <begin position="86"/>
        <end position="106"/>
    </location>
</feature>
<dbReference type="RefSeq" id="WP_275419583.1">
    <property type="nucleotide sequence ID" value="NZ_CP106877.1"/>
</dbReference>
<reference evidence="2" key="1">
    <citation type="submission" date="2022-09" db="EMBL/GenBank/DDBJ databases">
        <title>Complete Genomes of Fervidibacillus albus and Fervidibacillus halotolerans isolated from tidal flat sediments.</title>
        <authorList>
            <person name="Kwon K.K."/>
            <person name="Yang S.-H."/>
            <person name="Park M.J."/>
            <person name="Oh H.-M."/>
        </authorList>
    </citation>
    <scope>NUCLEOTIDE SEQUENCE</scope>
    <source>
        <strain evidence="2">MEBiC13594</strain>
    </source>
</reference>
<gene>
    <name evidence="2" type="ORF">OE105_07465</name>
</gene>
<evidence type="ECO:0000313" key="3">
    <source>
        <dbReference type="Proteomes" id="UP001164726"/>
    </source>
</evidence>
<keyword evidence="1" id="KW-0812">Transmembrane</keyword>
<dbReference type="KEGG" id="fhl:OE105_07465"/>
<dbReference type="PANTHER" id="PTHR40040">
    <property type="entry name" value="SMALL HYDROPHOBIC PROTEIN-RELATED"/>
    <property type="match status" value="1"/>
</dbReference>
<dbReference type="PANTHER" id="PTHR40040:SF1">
    <property type="entry name" value="MEMBRANE PROTEIN"/>
    <property type="match status" value="1"/>
</dbReference>
<protein>
    <recommendedName>
        <fullName evidence="4">DUF4190 domain-containing protein</fullName>
    </recommendedName>
</protein>
<keyword evidence="1" id="KW-0472">Membrane</keyword>
<dbReference type="AlphaFoldDB" id="A0A9E8LXC7"/>
<dbReference type="EMBL" id="CP106877">
    <property type="protein sequence ID" value="WAA11473.1"/>
    <property type="molecule type" value="Genomic_DNA"/>
</dbReference>
<accession>A0A9E8LXC7</accession>
<sequence length="107" mass="11743">MMYNEERERFQSEHFADHLEEEIGKEYITTDAIDVYEEKGQSTAWSSSRGLGYIALLFSLLSLFTAPVLFGTGGIIFGVMARNRGVAGLATTAIVIGALSIIGNIFF</sequence>
<evidence type="ECO:0000313" key="2">
    <source>
        <dbReference type="EMBL" id="WAA11473.1"/>
    </source>
</evidence>
<keyword evidence="3" id="KW-1185">Reference proteome</keyword>
<name>A0A9E8LXC7_9BACI</name>
<keyword evidence="1" id="KW-1133">Transmembrane helix</keyword>
<evidence type="ECO:0008006" key="4">
    <source>
        <dbReference type="Google" id="ProtNLM"/>
    </source>
</evidence>
<feature type="transmembrane region" description="Helical" evidence="1">
    <location>
        <begin position="53"/>
        <end position="79"/>
    </location>
</feature>
<proteinExistence type="predicted"/>
<organism evidence="2 3">
    <name type="scientific">Fervidibacillus halotolerans</name>
    <dbReference type="NCBI Taxonomy" id="2980027"/>
    <lineage>
        <taxon>Bacteria</taxon>
        <taxon>Bacillati</taxon>
        <taxon>Bacillota</taxon>
        <taxon>Bacilli</taxon>
        <taxon>Bacillales</taxon>
        <taxon>Bacillaceae</taxon>
        <taxon>Fervidibacillus</taxon>
    </lineage>
</organism>
<dbReference type="Proteomes" id="UP001164726">
    <property type="component" value="Chromosome"/>
</dbReference>